<proteinExistence type="predicted"/>
<dbReference type="PANTHER" id="PTHR33395:SF22">
    <property type="entry name" value="REVERSE TRANSCRIPTASE DOMAIN-CONTAINING PROTEIN"/>
    <property type="match status" value="1"/>
</dbReference>
<keyword evidence="1" id="KW-1185">Reference proteome</keyword>
<name>A0ABM4BUI8_HYDVU</name>
<reference evidence="2" key="1">
    <citation type="submission" date="2025-08" db="UniProtKB">
        <authorList>
            <consortium name="RefSeq"/>
        </authorList>
    </citation>
    <scope>IDENTIFICATION</scope>
</reference>
<evidence type="ECO:0000313" key="1">
    <source>
        <dbReference type="Proteomes" id="UP001652625"/>
    </source>
</evidence>
<accession>A0ABM4BUI8</accession>
<dbReference type="RefSeq" id="XP_065652841.1">
    <property type="nucleotide sequence ID" value="XM_065796769.1"/>
</dbReference>
<organism evidence="1 2">
    <name type="scientific">Hydra vulgaris</name>
    <name type="common">Hydra</name>
    <name type="synonym">Hydra attenuata</name>
    <dbReference type="NCBI Taxonomy" id="6087"/>
    <lineage>
        <taxon>Eukaryota</taxon>
        <taxon>Metazoa</taxon>
        <taxon>Cnidaria</taxon>
        <taxon>Hydrozoa</taxon>
        <taxon>Hydroidolina</taxon>
        <taxon>Anthoathecata</taxon>
        <taxon>Aplanulata</taxon>
        <taxon>Hydridae</taxon>
        <taxon>Hydra</taxon>
    </lineage>
</organism>
<gene>
    <name evidence="2" type="primary">LOC136080156</name>
</gene>
<dbReference type="PANTHER" id="PTHR33395">
    <property type="entry name" value="TRANSCRIPTASE, PUTATIVE-RELATED-RELATED"/>
    <property type="match status" value="1"/>
</dbReference>
<dbReference type="GeneID" id="136080156"/>
<protein>
    <submittedName>
        <fullName evidence="2">Uncharacterized protein LOC136080156</fullName>
    </submittedName>
</protein>
<evidence type="ECO:0000313" key="2">
    <source>
        <dbReference type="RefSeq" id="XP_065652841.1"/>
    </source>
</evidence>
<sequence>MLAKQAVDRKAYSCMLLADLSTRVINLSSSLPLGNSSQGHRMLSWDYVVLSKNETTFSNKKGDYINFATLIREYRKLRSQVQKACKRRVQVFEAQLASDKINPKRVYAYAKAQQNVHVSISAISDAKGETLTEEIHIANRLNEHFKSVFVVNDSKSSQLPIFERRHYQEDLGDIIINFEATLAYLKGLNPNKSIGADNISPKVLKECAVQMTYPLTLLYNKALSEGSTPTA</sequence>
<dbReference type="Proteomes" id="UP001652625">
    <property type="component" value="Chromosome 05"/>
</dbReference>